<dbReference type="GO" id="GO:0003723">
    <property type="term" value="F:RNA binding"/>
    <property type="evidence" value="ECO:0007669"/>
    <property type="project" value="UniProtKB-UniRule"/>
</dbReference>
<dbReference type="Proteomes" id="UP000076858">
    <property type="component" value="Unassembled WGS sequence"/>
</dbReference>
<feature type="compositionally biased region" description="Low complexity" evidence="8">
    <location>
        <begin position="179"/>
        <end position="193"/>
    </location>
</feature>
<dbReference type="InterPro" id="IPR034772">
    <property type="entry name" value="CPSF6/7"/>
</dbReference>
<dbReference type="PANTHER" id="PTHR23204">
    <property type="entry name" value="CLEAVAGE AND POLYADENYLATION SPECIFIC FACTOR"/>
    <property type="match status" value="1"/>
</dbReference>
<keyword evidence="4" id="KW-0507">mRNA processing</keyword>
<dbReference type="GO" id="GO:0006397">
    <property type="term" value="P:mRNA processing"/>
    <property type="evidence" value="ECO:0007669"/>
    <property type="project" value="UniProtKB-KW"/>
</dbReference>
<dbReference type="Pfam" id="PF25524">
    <property type="entry name" value="RSLD_CPSF6"/>
    <property type="match status" value="1"/>
</dbReference>
<evidence type="ECO:0000313" key="11">
    <source>
        <dbReference type="EMBL" id="KZS13196.1"/>
    </source>
</evidence>
<evidence type="ECO:0000259" key="9">
    <source>
        <dbReference type="PROSITE" id="PS50102"/>
    </source>
</evidence>
<dbReference type="GO" id="GO:0005634">
    <property type="term" value="C:nucleus"/>
    <property type="evidence" value="ECO:0007669"/>
    <property type="project" value="UniProtKB-SubCell"/>
</dbReference>
<dbReference type="SMART" id="SM00360">
    <property type="entry name" value="RRM"/>
    <property type="match status" value="1"/>
</dbReference>
<feature type="compositionally biased region" description="Basic and acidic residues" evidence="8">
    <location>
        <begin position="439"/>
        <end position="449"/>
    </location>
</feature>
<evidence type="ECO:0000256" key="4">
    <source>
        <dbReference type="ARBA" id="ARBA00022664"/>
    </source>
</evidence>
<dbReference type="EMBL" id="GDIP01218986">
    <property type="protein sequence ID" value="JAJ04416.1"/>
    <property type="molecule type" value="Transcribed_RNA"/>
</dbReference>
<evidence type="ECO:0000313" key="12">
    <source>
        <dbReference type="Proteomes" id="UP000076858"/>
    </source>
</evidence>
<protein>
    <recommendedName>
        <fullName evidence="3">Cleavage and polyadenylation specificity factor subunit 6</fullName>
    </recommendedName>
</protein>
<feature type="compositionally biased region" description="Basic and acidic residues" evidence="8">
    <location>
        <begin position="568"/>
        <end position="588"/>
    </location>
</feature>
<proteinExistence type="inferred from homology"/>
<keyword evidence="5 7" id="KW-0694">RNA-binding</keyword>
<evidence type="ECO:0000256" key="6">
    <source>
        <dbReference type="ARBA" id="ARBA00023242"/>
    </source>
</evidence>
<dbReference type="EMBL" id="GDIP01221382">
    <property type="protein sequence ID" value="JAJ02020.1"/>
    <property type="molecule type" value="Transcribed_RNA"/>
</dbReference>
<dbReference type="SUPFAM" id="SSF54928">
    <property type="entry name" value="RNA-binding domain, RBD"/>
    <property type="match status" value="1"/>
</dbReference>
<reference evidence="10" key="2">
    <citation type="submission" date="2015-10" db="EMBL/GenBank/DDBJ databases">
        <authorList>
            <person name="Gilbert D.G."/>
        </authorList>
    </citation>
    <scope>NUCLEOTIDE SEQUENCE</scope>
</reference>
<evidence type="ECO:0000256" key="7">
    <source>
        <dbReference type="PROSITE-ProRule" id="PRU00176"/>
    </source>
</evidence>
<feature type="compositionally biased region" description="Basic and acidic residues" evidence="8">
    <location>
        <begin position="541"/>
        <end position="552"/>
    </location>
</feature>
<accession>A0A0P4YZG5</accession>
<evidence type="ECO:0000256" key="1">
    <source>
        <dbReference type="ARBA" id="ARBA00004123"/>
    </source>
</evidence>
<evidence type="ECO:0000313" key="10">
    <source>
        <dbReference type="EMBL" id="JAJ02020.1"/>
    </source>
</evidence>
<evidence type="ECO:0000256" key="2">
    <source>
        <dbReference type="ARBA" id="ARBA00006265"/>
    </source>
</evidence>
<comment type="similarity">
    <text evidence="2">Belongs to the RRM CPSF6/7 family.</text>
</comment>
<dbReference type="InterPro" id="IPR034769">
    <property type="entry name" value="CPSF6_RRM"/>
</dbReference>
<feature type="compositionally biased region" description="Low complexity" evidence="8">
    <location>
        <begin position="221"/>
        <end position="230"/>
    </location>
</feature>
<dbReference type="InterPro" id="IPR012677">
    <property type="entry name" value="Nucleotide-bd_a/b_plait_sf"/>
</dbReference>
<organism evidence="10">
    <name type="scientific">Daphnia magna</name>
    <dbReference type="NCBI Taxonomy" id="35525"/>
    <lineage>
        <taxon>Eukaryota</taxon>
        <taxon>Metazoa</taxon>
        <taxon>Ecdysozoa</taxon>
        <taxon>Arthropoda</taxon>
        <taxon>Crustacea</taxon>
        <taxon>Branchiopoda</taxon>
        <taxon>Diplostraca</taxon>
        <taxon>Cladocera</taxon>
        <taxon>Anomopoda</taxon>
        <taxon>Daphniidae</taxon>
        <taxon>Daphnia</taxon>
    </lineage>
</organism>
<dbReference type="OrthoDB" id="10065185at2759"/>
<feature type="region of interest" description="Disordered" evidence="8">
    <location>
        <begin position="433"/>
        <end position="588"/>
    </location>
</feature>
<feature type="compositionally biased region" description="Gly residues" evidence="8">
    <location>
        <begin position="553"/>
        <end position="567"/>
    </location>
</feature>
<feature type="domain" description="RRM" evidence="9">
    <location>
        <begin position="90"/>
        <end position="170"/>
    </location>
</feature>
<keyword evidence="6" id="KW-0539">Nucleus</keyword>
<evidence type="ECO:0000256" key="3">
    <source>
        <dbReference type="ARBA" id="ARBA00016259"/>
    </source>
</evidence>
<dbReference type="Gene3D" id="3.30.70.330">
    <property type="match status" value="1"/>
</dbReference>
<name>A0A0P4YZG5_9CRUS</name>
<dbReference type="InterPro" id="IPR035979">
    <property type="entry name" value="RBD_domain_sf"/>
</dbReference>
<feature type="compositionally biased region" description="Pro residues" evidence="8">
    <location>
        <begin position="231"/>
        <end position="252"/>
    </location>
</feature>
<sequence>MADVPDIDLYADDLGDDFHGEGDEQIGDGVDLYDDVLTSSTSIKQELNGKEKISTLSSHISSNSLHGSSSLIGTPLQLHSSNSSSQSKRVQLYVGNLTWWTTDADVENAISGIGVQDLVEVRFHENRANGQSKGFCVITVGSEISARQCMDKLPKKELHGQTPIVTFTSKQALNQFEAQSKSRPSRQSSPPRSTGSAPSGVPSLTVGLLGPPPMNGPPPRMMMGPSASSSGPPPLTSLSLPPPPSVRGPPTPAGIPVPPPTHHLLPHPVMSPTVVPRGPPPGMGMRGPPPGMDMNPHRIPPPGNGRPEWANIVQQPAPHVNPAFFPPPVAAPPPGFPPPIGQPPPFITDTRPPHTNDAPSVSEAEFEEVMGRNRTVSSSAIARAVADASTGDYASAIETLVTAISLIKQSKVAHDERCKILVSSLQDTLHGIEAKSYGSRRDRSRSRDRERRRRRSRSRDRERPSERDRDRDRERDRDRDRERERERDYVERPRERERDRDRSRSHERDYRETRNPRNYEERYSSHDETRREYGGGSRGGGSDRDKDRERDGGGGGGSMRGGRGGDPGMDRERELRSRDDRESRSMRH</sequence>
<dbReference type="CDD" id="cd12643">
    <property type="entry name" value="RRM_CFIm68"/>
    <property type="match status" value="1"/>
</dbReference>
<feature type="compositionally biased region" description="Basic and acidic residues" evidence="8">
    <location>
        <begin position="459"/>
        <end position="533"/>
    </location>
</feature>
<reference evidence="11 12" key="3">
    <citation type="submission" date="2016-03" db="EMBL/GenBank/DDBJ databases">
        <title>EvidentialGene: Evidence-directed Construction of Genes on Genomes.</title>
        <authorList>
            <person name="Gilbert D.G."/>
            <person name="Choi J.-H."/>
            <person name="Mockaitis K."/>
            <person name="Colbourne J."/>
            <person name="Pfrender M."/>
        </authorList>
    </citation>
    <scope>NUCLEOTIDE SEQUENCE [LARGE SCALE GENOMIC DNA]</scope>
    <source>
        <strain evidence="11 12">Xinb3</strain>
        <tissue evidence="11">Complete organism</tissue>
    </source>
</reference>
<reference evidence="10" key="1">
    <citation type="submission" date="2015-10" db="EMBL/GenBank/DDBJ databases">
        <title>Daphnia magna gene sets from two clonal populations assembled and annotated with EvidentialGene.</title>
        <authorList>
            <person name="Gilbert D."/>
            <person name="Podicheti R."/>
            <person name="Orsini L."/>
            <person name="Colbourne J."/>
            <person name="Pfrender M."/>
        </authorList>
    </citation>
    <scope>NUCLEOTIDE SEQUENCE</scope>
</reference>
<dbReference type="PROSITE" id="PS50102">
    <property type="entry name" value="RRM"/>
    <property type="match status" value="1"/>
</dbReference>
<evidence type="ECO:0000256" key="5">
    <source>
        <dbReference type="ARBA" id="ARBA00022884"/>
    </source>
</evidence>
<dbReference type="STRING" id="35525.A0A0P4YZG5"/>
<feature type="region of interest" description="Disordered" evidence="8">
    <location>
        <begin position="176"/>
        <end position="252"/>
    </location>
</feature>
<feature type="compositionally biased region" description="Pro residues" evidence="8">
    <location>
        <begin position="210"/>
        <end position="220"/>
    </location>
</feature>
<comment type="subcellular location">
    <subcellularLocation>
        <location evidence="1">Nucleus</location>
    </subcellularLocation>
</comment>
<dbReference type="EMBL" id="LRGB01001253">
    <property type="protein sequence ID" value="KZS13196.1"/>
    <property type="molecule type" value="Genomic_DNA"/>
</dbReference>
<dbReference type="InterPro" id="IPR057951">
    <property type="entry name" value="CPSF6/7_RSLD_N"/>
</dbReference>
<dbReference type="InterPro" id="IPR000504">
    <property type="entry name" value="RRM_dom"/>
</dbReference>
<keyword evidence="12" id="KW-1185">Reference proteome</keyword>
<gene>
    <name evidence="11" type="ORF">APZ42_021632</name>
</gene>
<dbReference type="Pfam" id="PF00076">
    <property type="entry name" value="RRM_1"/>
    <property type="match status" value="1"/>
</dbReference>
<evidence type="ECO:0000256" key="8">
    <source>
        <dbReference type="SAM" id="MobiDB-lite"/>
    </source>
</evidence>
<dbReference type="AlphaFoldDB" id="A0A0P4YZG5"/>